<dbReference type="SUPFAM" id="SSF48208">
    <property type="entry name" value="Six-hairpin glycosidases"/>
    <property type="match status" value="1"/>
</dbReference>
<dbReference type="RefSeq" id="WP_308865947.1">
    <property type="nucleotide sequence ID" value="NZ_JAVFWO010000001.1"/>
</dbReference>
<comment type="caution">
    <text evidence="8">The sequence shown here is derived from an EMBL/GenBank/DDBJ whole genome shotgun (WGS) entry which is preliminary data.</text>
</comment>
<evidence type="ECO:0000313" key="9">
    <source>
        <dbReference type="Proteomes" id="UP001235133"/>
    </source>
</evidence>
<dbReference type="InterPro" id="IPR008928">
    <property type="entry name" value="6-hairpin_glycosidase_sf"/>
</dbReference>
<dbReference type="InterPro" id="IPR013783">
    <property type="entry name" value="Ig-like_fold"/>
</dbReference>
<dbReference type="InterPro" id="IPR013737">
    <property type="entry name" value="Bac_rhamnosid_N"/>
</dbReference>
<protein>
    <recommendedName>
        <fullName evidence="2">alpha-L-rhamnosidase</fullName>
        <ecNumber evidence="2">3.2.1.40</ecNumber>
    </recommendedName>
</protein>
<feature type="domain" description="Alpha-L-rhamnosidase C-terminal" evidence="7">
    <location>
        <begin position="796"/>
        <end position="871"/>
    </location>
</feature>
<dbReference type="InterPro" id="IPR008902">
    <property type="entry name" value="Rhamnosid_concanavalin"/>
</dbReference>
<evidence type="ECO:0000259" key="7">
    <source>
        <dbReference type="Pfam" id="PF17390"/>
    </source>
</evidence>
<gene>
    <name evidence="8" type="ORF">Q9R08_01010</name>
</gene>
<keyword evidence="3 8" id="KW-0378">Hydrolase</keyword>
<evidence type="ECO:0000259" key="4">
    <source>
        <dbReference type="Pfam" id="PF05592"/>
    </source>
</evidence>
<dbReference type="Pfam" id="PF25788">
    <property type="entry name" value="Ig_Rha78A_N"/>
    <property type="match status" value="1"/>
</dbReference>
<dbReference type="Gene3D" id="1.50.10.10">
    <property type="match status" value="1"/>
</dbReference>
<dbReference type="PANTHER" id="PTHR33307">
    <property type="entry name" value="ALPHA-RHAMNOSIDASE (EUROFUNG)"/>
    <property type="match status" value="1"/>
</dbReference>
<dbReference type="EC" id="3.2.1.40" evidence="2"/>
<evidence type="ECO:0000259" key="5">
    <source>
        <dbReference type="Pfam" id="PF08531"/>
    </source>
</evidence>
<feature type="domain" description="Bacterial alpha-L-rhamnosidase N-terminal" evidence="5">
    <location>
        <begin position="143"/>
        <end position="304"/>
    </location>
</feature>
<accession>A0ABU0YW42</accession>
<evidence type="ECO:0000313" key="8">
    <source>
        <dbReference type="EMBL" id="MDQ7876546.1"/>
    </source>
</evidence>
<dbReference type="Gene3D" id="2.60.40.10">
    <property type="entry name" value="Immunoglobulins"/>
    <property type="match status" value="1"/>
</dbReference>
<name>A0ABU0YW42_9MICO</name>
<dbReference type="Proteomes" id="UP001235133">
    <property type="component" value="Unassembled WGS sequence"/>
</dbReference>
<dbReference type="EMBL" id="JAVFWO010000001">
    <property type="protein sequence ID" value="MDQ7876546.1"/>
    <property type="molecule type" value="Genomic_DNA"/>
</dbReference>
<evidence type="ECO:0000256" key="1">
    <source>
        <dbReference type="ARBA" id="ARBA00001445"/>
    </source>
</evidence>
<organism evidence="8 9">
    <name type="scientific">Microbacterium psychrotolerans</name>
    <dbReference type="NCBI Taxonomy" id="3068321"/>
    <lineage>
        <taxon>Bacteria</taxon>
        <taxon>Bacillati</taxon>
        <taxon>Actinomycetota</taxon>
        <taxon>Actinomycetes</taxon>
        <taxon>Micrococcales</taxon>
        <taxon>Microbacteriaceae</taxon>
        <taxon>Microbacterium</taxon>
    </lineage>
</organism>
<keyword evidence="9" id="KW-1185">Reference proteome</keyword>
<dbReference type="Gene3D" id="2.60.120.260">
    <property type="entry name" value="Galactose-binding domain-like"/>
    <property type="match status" value="2"/>
</dbReference>
<proteinExistence type="predicted"/>
<dbReference type="Gene3D" id="2.60.420.10">
    <property type="entry name" value="Maltose phosphorylase, domain 3"/>
    <property type="match status" value="1"/>
</dbReference>
<dbReference type="Pfam" id="PF17389">
    <property type="entry name" value="Bac_rhamnosid6H"/>
    <property type="match status" value="1"/>
</dbReference>
<dbReference type="InterPro" id="IPR035396">
    <property type="entry name" value="Bac_rhamnosid6H"/>
</dbReference>
<reference evidence="8 9" key="1">
    <citation type="submission" date="2023-08" db="EMBL/GenBank/DDBJ databases">
        <title>Microbacterium psychrotolerans sp. nov., a psychrotolerant bacterium isolated from soil in Heilongjiang Province, China.</title>
        <authorList>
            <person name="An P."/>
            <person name="Zhao D."/>
            <person name="Xiang H."/>
        </authorList>
    </citation>
    <scope>NUCLEOTIDE SEQUENCE [LARGE SCALE GENOMIC DNA]</scope>
    <source>
        <strain evidence="8 9">QXD-8</strain>
    </source>
</reference>
<dbReference type="GO" id="GO:0016787">
    <property type="term" value="F:hydrolase activity"/>
    <property type="evidence" value="ECO:0007669"/>
    <property type="project" value="UniProtKB-KW"/>
</dbReference>
<dbReference type="Pfam" id="PF08531">
    <property type="entry name" value="Bac_rhamnosid_N"/>
    <property type="match status" value="1"/>
</dbReference>
<feature type="domain" description="Alpha-L-rhamnosidase concanavalin-like" evidence="4">
    <location>
        <begin position="321"/>
        <end position="421"/>
    </location>
</feature>
<dbReference type="InterPro" id="IPR016007">
    <property type="entry name" value="Alpha_rhamnosid"/>
</dbReference>
<feature type="domain" description="Alpha-L-rhamnosidase six-hairpin glycosidase" evidence="6">
    <location>
        <begin position="428"/>
        <end position="793"/>
    </location>
</feature>
<dbReference type="PIRSF" id="PIRSF010631">
    <property type="entry name" value="A-rhamnsds"/>
    <property type="match status" value="1"/>
</dbReference>
<dbReference type="PANTHER" id="PTHR33307:SF6">
    <property type="entry name" value="ALPHA-RHAMNOSIDASE (EUROFUNG)-RELATED"/>
    <property type="match status" value="1"/>
</dbReference>
<evidence type="ECO:0000259" key="6">
    <source>
        <dbReference type="Pfam" id="PF17389"/>
    </source>
</evidence>
<dbReference type="Pfam" id="PF05592">
    <property type="entry name" value="Bac_rhamnosid"/>
    <property type="match status" value="1"/>
</dbReference>
<comment type="catalytic activity">
    <reaction evidence="1">
        <text>Hydrolysis of terminal non-reducing alpha-L-rhamnose residues in alpha-L-rhamnosides.</text>
        <dbReference type="EC" id="3.2.1.40"/>
    </reaction>
</comment>
<evidence type="ECO:0000256" key="2">
    <source>
        <dbReference type="ARBA" id="ARBA00012652"/>
    </source>
</evidence>
<dbReference type="InterPro" id="IPR012341">
    <property type="entry name" value="6hp_glycosidase-like_sf"/>
</dbReference>
<evidence type="ECO:0000256" key="3">
    <source>
        <dbReference type="ARBA" id="ARBA00022801"/>
    </source>
</evidence>
<sequence length="877" mass="96384">MRVTHLRSDLRTDPLGVGTPHPEFDWRVEDGATDARQAAYRIVVEDAEAGHTVWDSGDVADARPYGAVYAGAPLAPSRAYRWRVRVLDDAGRTSGWSAWTRFETAKFGGGGFTASWIGLDETPDPDDAGAALFRRDLVIAAPVVRGRAYASALGWYKLFVNGHDVTGASLVPRWTPMDHLVEYQVFDITDSIREGSNVVGMAVGDGRYRGGLSAFDRRRTYGDRLGAFVQLELDLADGTTLSMVTDGQWRAGRGAILRSDPMRGELRDLRLPFDDWLSGPMPERFAPAAILPPPNGELTAESVARVTEVDRRRPAAIHIAPSGAQVVDFGQNLAGVARVRLCGEPGSEVRITYSELVDPTGEIETEYMFMDPAHPRYFRDDVVLAGGEHVFQPWFSIQGFRYVEIVGAQPLSPEDVEAVVLSTALEYTGEFHCSDPRLEQLESNVRWSLRSNFTDTATDCPTRERAGWTGDIQVFAETATLLADVQSYLRRYLRNVSAEQLPDGRIPPYIPSETSAFSGPLLETLDAVSSSVGWGDVAVLTPWDLYLAYGDRRVLEAQYETAQRWVASLEALAHGDRDASDRPSTGVEELERWIVDRGFHWGEWLRPGEGDEAMEHNWTYGRPVVATAYFAHSSAVLAKVAGELGRDEERKRYEDQAAFIRRAWRAAFVGDDGRIGEDKQDDYVRALAFGLLERADEPAALARLVAMIEEADMHLGTGFLSTKLLLPTLTAHRRTELAYALLLQHTSPSWLAPTAQGATTIWERWDGYDAAGRPTASHNHYAFGAVASWFYHGIAGLSPSAPGWAEIRIDPQIGGGLTWASARVCTPHGTAASAWSLTDDVVTLDVEVPFSVTATVVLPDGEVRIGSGSHRFAYPAG</sequence>
<dbReference type="Pfam" id="PF17390">
    <property type="entry name" value="Bac_rhamnosid_C"/>
    <property type="match status" value="1"/>
</dbReference>
<dbReference type="InterPro" id="IPR035398">
    <property type="entry name" value="Bac_rhamnosid_C"/>
</dbReference>